<evidence type="ECO:0000256" key="7">
    <source>
        <dbReference type="ARBA" id="ARBA00024327"/>
    </source>
</evidence>
<dbReference type="NCBIfam" id="TIGR02055">
    <property type="entry name" value="APS_reductase"/>
    <property type="match status" value="1"/>
</dbReference>
<keyword evidence="4 12" id="KW-0408">Iron</keyword>
<dbReference type="EC" id="1.8.4.10" evidence="8 12"/>
<feature type="binding site" evidence="12">
    <location>
        <position position="126"/>
    </location>
    <ligand>
        <name>[4Fe-4S] cluster</name>
        <dbReference type="ChEBI" id="CHEBI:49883"/>
    </ligand>
</feature>
<feature type="active site" description="Nucleophile; cysteine thiosulfonate intermediate" evidence="12">
    <location>
        <position position="235"/>
    </location>
</feature>
<evidence type="ECO:0000256" key="3">
    <source>
        <dbReference type="ARBA" id="ARBA00023002"/>
    </source>
</evidence>
<evidence type="ECO:0000256" key="2">
    <source>
        <dbReference type="ARBA" id="ARBA00022490"/>
    </source>
</evidence>
<comment type="function">
    <text evidence="6 12">Catalyzes the formation of sulfite from adenosine 5'-phosphosulfate (APS) using thioredoxin as an electron donor.</text>
</comment>
<comment type="subcellular location">
    <subcellularLocation>
        <location evidence="12">Cytoplasm</location>
    </subcellularLocation>
</comment>
<keyword evidence="12" id="KW-0479">Metal-binding</keyword>
<keyword evidence="15" id="KW-1185">Reference proteome</keyword>
<evidence type="ECO:0000256" key="10">
    <source>
        <dbReference type="ARBA" id="ARBA00030894"/>
    </source>
</evidence>
<gene>
    <name evidence="12" type="primary">cysH</name>
    <name evidence="14" type="ORF">P4T90_20370</name>
</gene>
<dbReference type="Pfam" id="PF01507">
    <property type="entry name" value="PAPS_reduct"/>
    <property type="match status" value="1"/>
</dbReference>
<comment type="similarity">
    <text evidence="1 12">Belongs to the PAPS reductase family. CysH subfamily.</text>
</comment>
<dbReference type="NCBIfam" id="NF002537">
    <property type="entry name" value="PRK02090.1"/>
    <property type="match status" value="1"/>
</dbReference>
<name>A0ABU6MQT6_9BACI</name>
<dbReference type="InterPro" id="IPR002500">
    <property type="entry name" value="PAPS_reduct_dom"/>
</dbReference>
<dbReference type="CDD" id="cd23945">
    <property type="entry name" value="PAPS_reductase"/>
    <property type="match status" value="1"/>
</dbReference>
<evidence type="ECO:0000256" key="5">
    <source>
        <dbReference type="ARBA" id="ARBA00023014"/>
    </source>
</evidence>
<evidence type="ECO:0000256" key="9">
    <source>
        <dbReference type="ARBA" id="ARBA00029514"/>
    </source>
</evidence>
<comment type="catalytic activity">
    <reaction evidence="12">
        <text>[thioredoxin]-disulfide + sulfite + AMP + 2 H(+) = adenosine 5'-phosphosulfate + [thioredoxin]-dithiol</text>
        <dbReference type="Rhea" id="RHEA:21976"/>
        <dbReference type="Rhea" id="RHEA-COMP:10698"/>
        <dbReference type="Rhea" id="RHEA-COMP:10700"/>
        <dbReference type="ChEBI" id="CHEBI:15378"/>
        <dbReference type="ChEBI" id="CHEBI:17359"/>
        <dbReference type="ChEBI" id="CHEBI:29950"/>
        <dbReference type="ChEBI" id="CHEBI:50058"/>
        <dbReference type="ChEBI" id="CHEBI:58243"/>
        <dbReference type="ChEBI" id="CHEBI:456215"/>
        <dbReference type="EC" id="1.8.4.10"/>
    </reaction>
</comment>
<sequence>MRNEQALTYDRFLEDPFQELEPTDATKGALRVLNWAYKEFGESIIYSCSFGAEGMVLIDLISKVKKDAKIVFLDTDVHFSETYALIEKVKGKYPELNIQLKKPHLTLDQQAQQYGSALWLRDPDQCCNIRKIKPLEETLQGAAAWISGLRRDQSVSRGKTNFVNKDERFHSIKVCPLIHWSWGDVWKYIRENNLPYNELHDNGYPSIGCFPCTRAVSSGENTREGRWAGIGKTECGLHTAPIEGQ</sequence>
<feature type="binding site" evidence="12">
    <location>
        <position position="127"/>
    </location>
    <ligand>
        <name>[4Fe-4S] cluster</name>
        <dbReference type="ChEBI" id="CHEBI:49883"/>
    </ligand>
</feature>
<dbReference type="Gene3D" id="3.40.50.620">
    <property type="entry name" value="HUPs"/>
    <property type="match status" value="1"/>
</dbReference>
<dbReference type="HAMAP" id="MF_00063">
    <property type="entry name" value="CysH"/>
    <property type="match status" value="1"/>
</dbReference>
<comment type="pathway">
    <text evidence="7 12">Sulfur metabolism; hydrogen sulfide biosynthesis; sulfite from sulfate.</text>
</comment>
<evidence type="ECO:0000313" key="15">
    <source>
        <dbReference type="Proteomes" id="UP001341444"/>
    </source>
</evidence>
<dbReference type="SUPFAM" id="SSF52402">
    <property type="entry name" value="Adenine nucleotide alpha hydrolases-like"/>
    <property type="match status" value="1"/>
</dbReference>
<evidence type="ECO:0000256" key="1">
    <source>
        <dbReference type="ARBA" id="ARBA00009732"/>
    </source>
</evidence>
<feature type="binding site" evidence="12">
    <location>
        <position position="212"/>
    </location>
    <ligand>
        <name>[4Fe-4S] cluster</name>
        <dbReference type="ChEBI" id="CHEBI:49883"/>
    </ligand>
</feature>
<dbReference type="GO" id="GO:0004604">
    <property type="term" value="F:phosphoadenylyl-sulfate reductase (thioredoxin) activity"/>
    <property type="evidence" value="ECO:0007669"/>
    <property type="project" value="UniProtKB-EC"/>
</dbReference>
<dbReference type="InterPro" id="IPR011798">
    <property type="entry name" value="APS_reductase"/>
</dbReference>
<evidence type="ECO:0000256" key="11">
    <source>
        <dbReference type="ARBA" id="ARBA00032041"/>
    </source>
</evidence>
<evidence type="ECO:0000259" key="13">
    <source>
        <dbReference type="Pfam" id="PF01507"/>
    </source>
</evidence>
<keyword evidence="5 12" id="KW-0411">Iron-sulfur</keyword>
<evidence type="ECO:0000313" key="14">
    <source>
        <dbReference type="EMBL" id="MED1205410.1"/>
    </source>
</evidence>
<comment type="cofactor">
    <cofactor evidence="12">
        <name>[4Fe-4S] cluster</name>
        <dbReference type="ChEBI" id="CHEBI:49883"/>
    </cofactor>
    <text evidence="12">Binds 1 [4Fe-4S] cluster per subunit.</text>
</comment>
<organism evidence="14 15">
    <name type="scientific">Heyndrickxia acidicola</name>
    <dbReference type="NCBI Taxonomy" id="209389"/>
    <lineage>
        <taxon>Bacteria</taxon>
        <taxon>Bacillati</taxon>
        <taxon>Bacillota</taxon>
        <taxon>Bacilli</taxon>
        <taxon>Bacillales</taxon>
        <taxon>Bacillaceae</taxon>
        <taxon>Heyndrickxia</taxon>
    </lineage>
</organism>
<proteinExistence type="inferred from homology"/>
<dbReference type="EMBL" id="JARMAB010000032">
    <property type="protein sequence ID" value="MED1205410.1"/>
    <property type="molecule type" value="Genomic_DNA"/>
</dbReference>
<evidence type="ECO:0000256" key="8">
    <source>
        <dbReference type="ARBA" id="ARBA00024386"/>
    </source>
</evidence>
<accession>A0ABU6MQT6</accession>
<feature type="binding site" evidence="12">
    <location>
        <position position="209"/>
    </location>
    <ligand>
        <name>[4Fe-4S] cluster</name>
        <dbReference type="ChEBI" id="CHEBI:49883"/>
    </ligand>
</feature>
<evidence type="ECO:0000256" key="12">
    <source>
        <dbReference type="HAMAP-Rule" id="MF_00063"/>
    </source>
</evidence>
<keyword evidence="2 12" id="KW-0963">Cytoplasm</keyword>
<evidence type="ECO:0000256" key="6">
    <source>
        <dbReference type="ARBA" id="ARBA00024298"/>
    </source>
</evidence>
<dbReference type="NCBIfam" id="TIGR00434">
    <property type="entry name" value="cysH"/>
    <property type="match status" value="1"/>
</dbReference>
<keyword evidence="3 12" id="KW-0560">Oxidoreductase</keyword>
<protein>
    <recommendedName>
        <fullName evidence="9 12">Adenosine 5'-phosphosulfate reductase</fullName>
        <shortName evidence="12">APS reductase</shortName>
        <ecNumber evidence="8 12">1.8.4.10</ecNumber>
    </recommendedName>
    <alternativeName>
        <fullName evidence="11 12">5'-adenylylsulfate reductase</fullName>
    </alternativeName>
    <alternativeName>
        <fullName evidence="10 12">Thioredoxin-dependent 5'-adenylylsulfate reductase</fullName>
    </alternativeName>
</protein>
<evidence type="ECO:0000256" key="4">
    <source>
        <dbReference type="ARBA" id="ARBA00023004"/>
    </source>
</evidence>
<comment type="caution">
    <text evidence="14">The sequence shown here is derived from an EMBL/GenBank/DDBJ whole genome shotgun (WGS) entry which is preliminary data.</text>
</comment>
<dbReference type="InterPro" id="IPR004511">
    <property type="entry name" value="PAPS/APS_Rdtase"/>
</dbReference>
<dbReference type="PANTHER" id="PTHR46509">
    <property type="entry name" value="PHOSPHOADENOSINE PHOSPHOSULFATE REDUCTASE"/>
    <property type="match status" value="1"/>
</dbReference>
<feature type="domain" description="Phosphoadenosine phosphosulphate reductase" evidence="13">
    <location>
        <begin position="44"/>
        <end position="215"/>
    </location>
</feature>
<dbReference type="PIRSF" id="PIRSF000857">
    <property type="entry name" value="PAPS_reductase"/>
    <property type="match status" value="1"/>
</dbReference>
<reference evidence="14 15" key="1">
    <citation type="submission" date="2023-03" db="EMBL/GenBank/DDBJ databases">
        <title>Bacillus Genome Sequencing.</title>
        <authorList>
            <person name="Dunlap C."/>
        </authorList>
    </citation>
    <scope>NUCLEOTIDE SEQUENCE [LARGE SCALE GENOMIC DNA]</scope>
    <source>
        <strain evidence="14 15">B-23453</strain>
    </source>
</reference>
<dbReference type="RefSeq" id="WP_066263061.1">
    <property type="nucleotide sequence ID" value="NZ_JARMAB010000032.1"/>
</dbReference>
<dbReference type="Proteomes" id="UP001341444">
    <property type="component" value="Unassembled WGS sequence"/>
</dbReference>
<dbReference type="PANTHER" id="PTHR46509:SF1">
    <property type="entry name" value="PHOSPHOADENOSINE PHOSPHOSULFATE REDUCTASE"/>
    <property type="match status" value="1"/>
</dbReference>
<dbReference type="InterPro" id="IPR014729">
    <property type="entry name" value="Rossmann-like_a/b/a_fold"/>
</dbReference>